<dbReference type="InterPro" id="IPR011022">
    <property type="entry name" value="Arrestin_C-like"/>
</dbReference>
<evidence type="ECO:0000313" key="3">
    <source>
        <dbReference type="EMBL" id="KAF9535673.1"/>
    </source>
</evidence>
<dbReference type="AlphaFoldDB" id="A0A9P6ET31"/>
<dbReference type="PANTHER" id="PTHR11188">
    <property type="entry name" value="ARRESTIN DOMAIN CONTAINING PROTEIN"/>
    <property type="match status" value="1"/>
</dbReference>
<evidence type="ECO:0000256" key="1">
    <source>
        <dbReference type="SAM" id="MobiDB-lite"/>
    </source>
</evidence>
<evidence type="ECO:0000259" key="2">
    <source>
        <dbReference type="SMART" id="SM01017"/>
    </source>
</evidence>
<feature type="region of interest" description="Disordered" evidence="1">
    <location>
        <begin position="570"/>
        <end position="591"/>
    </location>
</feature>
<sequence length="781" mass="85745">MSLSASNGLEIPLNNPDIKRRSRRHTVSSPQPGGLEIQCLQDPAATFHGLLRNDTLATDKQTNCSGCTNDELKLLLGNINSKLKAKAKLAGPVVDGLPVSDALPLERTSGHPRVDLDLFLENDVSVQGGFLKGLVEIHVRKQNRQQYPILLSGGKLRVIGFESILDGKERATFYQCSALLSEVSSGTHRLYTSEIDAEGFARTAEGLYTLPFSLPLPLSSGFGTAKGKLYNLSGHSMRYIIMVSIRIKDSSSNRKSIAHFYRDCTIWPRLDPSVVLSPASIHIEARTPPEIGDYKPYVTLTLHRLYWVAGQRCFVQIQVINNSKKTLKSATLEVFQTTSIFKRGLHLESRQQDKVDLTSNACQTTTSSKKVSESILTACQSGTKGHASARGWWCGVPPGEMHTFTHSILIPADALSVPRTSLLAVSYALQVTIGAGSFLSSDTHVSVPLQIINFLSVDPPPVFSTATANDVSVLFQNQNGHQSDPRHTMDGGPLENDNPVLRDEHGDEHDAPSPEDCLIQDDDLLVQHVVSSARPGTQDAPKFANLYYQTLQDTLDRAEDNFYDGQMGSPLTESNLNEHDKSFNHQPRSHNFASRVEEKQNFKRNTLAHDRAQSVGAPKSSNLHTGSSIDRIIAELEGHRGLRIRADSHPNGGNHTSSSTLSNLGQQPCIGEKVPNKLETYKEANYATAGSMGRLSAHSGEHSSSPTYLHSRIKRQQQELNSSKNHEAQVDNSTDEYHPRNIHNASSTAFTARPSATRTQSVKDKIRELEERCSSSSSTDN</sequence>
<dbReference type="SUPFAM" id="SSF81296">
    <property type="entry name" value="E set domains"/>
    <property type="match status" value="1"/>
</dbReference>
<dbReference type="SMART" id="SM01017">
    <property type="entry name" value="Arrestin_C"/>
    <property type="match status" value="1"/>
</dbReference>
<gene>
    <name evidence="3" type="ORF">CPB83DRAFT_913135</name>
</gene>
<accession>A0A9P6ET31</accession>
<proteinExistence type="predicted"/>
<dbReference type="GO" id="GO:0015031">
    <property type="term" value="P:protein transport"/>
    <property type="evidence" value="ECO:0007669"/>
    <property type="project" value="TreeGrafter"/>
</dbReference>
<feature type="compositionally biased region" description="Basic and acidic residues" evidence="1">
    <location>
        <begin position="500"/>
        <end position="512"/>
    </location>
</feature>
<feature type="region of interest" description="Disordered" evidence="1">
    <location>
        <begin position="1"/>
        <end position="34"/>
    </location>
</feature>
<dbReference type="PANTHER" id="PTHR11188:SF17">
    <property type="entry name" value="FI21816P1"/>
    <property type="match status" value="1"/>
</dbReference>
<feature type="region of interest" description="Disordered" evidence="1">
    <location>
        <begin position="478"/>
        <end position="516"/>
    </location>
</feature>
<dbReference type="Proteomes" id="UP000807306">
    <property type="component" value="Unassembled WGS sequence"/>
</dbReference>
<keyword evidence="4" id="KW-1185">Reference proteome</keyword>
<dbReference type="OrthoDB" id="298939at2759"/>
<protein>
    <recommendedName>
        <fullName evidence="2">Arrestin C-terminal-like domain-containing protein</fullName>
    </recommendedName>
</protein>
<feature type="region of interest" description="Disordered" evidence="1">
    <location>
        <begin position="644"/>
        <end position="671"/>
    </location>
</feature>
<feature type="compositionally biased region" description="Basic and acidic residues" evidence="1">
    <location>
        <begin position="761"/>
        <end position="773"/>
    </location>
</feature>
<dbReference type="InterPro" id="IPR014752">
    <property type="entry name" value="Arrestin-like_C"/>
</dbReference>
<dbReference type="GO" id="GO:0005737">
    <property type="term" value="C:cytoplasm"/>
    <property type="evidence" value="ECO:0007669"/>
    <property type="project" value="TreeGrafter"/>
</dbReference>
<feature type="compositionally biased region" description="Polar residues" evidence="1">
    <location>
        <begin position="651"/>
        <end position="666"/>
    </location>
</feature>
<name>A0A9P6ET31_9AGAR</name>
<feature type="region of interest" description="Disordered" evidence="1">
    <location>
        <begin position="715"/>
        <end position="781"/>
    </location>
</feature>
<dbReference type="InterPro" id="IPR014756">
    <property type="entry name" value="Ig_E-set"/>
</dbReference>
<organism evidence="3 4">
    <name type="scientific">Crepidotus variabilis</name>
    <dbReference type="NCBI Taxonomy" id="179855"/>
    <lineage>
        <taxon>Eukaryota</taxon>
        <taxon>Fungi</taxon>
        <taxon>Dikarya</taxon>
        <taxon>Basidiomycota</taxon>
        <taxon>Agaricomycotina</taxon>
        <taxon>Agaricomycetes</taxon>
        <taxon>Agaricomycetidae</taxon>
        <taxon>Agaricales</taxon>
        <taxon>Agaricineae</taxon>
        <taxon>Crepidotaceae</taxon>
        <taxon>Crepidotus</taxon>
    </lineage>
</organism>
<comment type="caution">
    <text evidence="3">The sequence shown here is derived from an EMBL/GenBank/DDBJ whole genome shotgun (WGS) entry which is preliminary data.</text>
</comment>
<feature type="compositionally biased region" description="Basic and acidic residues" evidence="1">
    <location>
        <begin position="724"/>
        <end position="739"/>
    </location>
</feature>
<reference evidence="3" key="1">
    <citation type="submission" date="2020-11" db="EMBL/GenBank/DDBJ databases">
        <authorList>
            <consortium name="DOE Joint Genome Institute"/>
            <person name="Ahrendt S."/>
            <person name="Riley R."/>
            <person name="Andreopoulos W."/>
            <person name="Labutti K."/>
            <person name="Pangilinan J."/>
            <person name="Ruiz-Duenas F.J."/>
            <person name="Barrasa J.M."/>
            <person name="Sanchez-Garcia M."/>
            <person name="Camarero S."/>
            <person name="Miyauchi S."/>
            <person name="Serrano A."/>
            <person name="Linde D."/>
            <person name="Babiker R."/>
            <person name="Drula E."/>
            <person name="Ayuso-Fernandez I."/>
            <person name="Pacheco R."/>
            <person name="Padilla G."/>
            <person name="Ferreira P."/>
            <person name="Barriuso J."/>
            <person name="Kellner H."/>
            <person name="Castanera R."/>
            <person name="Alfaro M."/>
            <person name="Ramirez L."/>
            <person name="Pisabarro A.G."/>
            <person name="Kuo A."/>
            <person name="Tritt A."/>
            <person name="Lipzen A."/>
            <person name="He G."/>
            <person name="Yan M."/>
            <person name="Ng V."/>
            <person name="Cullen D."/>
            <person name="Martin F."/>
            <person name="Rosso M.-N."/>
            <person name="Henrissat B."/>
            <person name="Hibbett D."/>
            <person name="Martinez A.T."/>
            <person name="Grigoriev I.V."/>
        </authorList>
    </citation>
    <scope>NUCLEOTIDE SEQUENCE</scope>
    <source>
        <strain evidence="3">CBS 506.95</strain>
    </source>
</reference>
<dbReference type="EMBL" id="MU157824">
    <property type="protein sequence ID" value="KAF9535673.1"/>
    <property type="molecule type" value="Genomic_DNA"/>
</dbReference>
<feature type="compositionally biased region" description="Polar residues" evidence="1">
    <location>
        <begin position="743"/>
        <end position="760"/>
    </location>
</feature>
<dbReference type="Gene3D" id="2.60.40.640">
    <property type="match status" value="1"/>
</dbReference>
<dbReference type="Pfam" id="PF02752">
    <property type="entry name" value="Arrestin_C"/>
    <property type="match status" value="1"/>
</dbReference>
<feature type="domain" description="Arrestin C-terminal-like" evidence="2">
    <location>
        <begin position="292"/>
        <end position="454"/>
    </location>
</feature>
<dbReference type="InterPro" id="IPR050357">
    <property type="entry name" value="Arrestin_domain-protein"/>
</dbReference>
<evidence type="ECO:0000313" key="4">
    <source>
        <dbReference type="Proteomes" id="UP000807306"/>
    </source>
</evidence>